<dbReference type="PANTHER" id="PTHR43080">
    <property type="entry name" value="CBS DOMAIN-CONTAINING PROTEIN CBSX3, MITOCHONDRIAL"/>
    <property type="match status" value="1"/>
</dbReference>
<reference evidence="8" key="1">
    <citation type="submission" date="2017-04" db="EMBL/GenBank/DDBJ databases">
        <authorList>
            <person name="Varghese N."/>
            <person name="Submissions S."/>
        </authorList>
    </citation>
    <scope>NUCLEOTIDE SEQUENCE [LARGE SCALE GENOMIC DNA]</scope>
    <source>
        <strain evidence="8">FDF-1</strain>
    </source>
</reference>
<keyword evidence="1" id="KW-0028">Amino-acid biosynthesis</keyword>
<dbReference type="EMBL" id="FXBN01000005">
    <property type="protein sequence ID" value="SMH45248.1"/>
    <property type="molecule type" value="Genomic_DNA"/>
</dbReference>
<evidence type="ECO:0000313" key="7">
    <source>
        <dbReference type="EMBL" id="SMH45248.1"/>
    </source>
</evidence>
<evidence type="ECO:0000259" key="5">
    <source>
        <dbReference type="PROSITE" id="PS51371"/>
    </source>
</evidence>
<name>A0A1X7P4S3_9EURY</name>
<proteinExistence type="predicted"/>
<dbReference type="SMART" id="SM00116">
    <property type="entry name" value="CBS"/>
    <property type="match status" value="4"/>
</dbReference>
<feature type="domain" description="CBS" evidence="5">
    <location>
        <begin position="199"/>
        <end position="250"/>
    </location>
</feature>
<dbReference type="Proteomes" id="UP000193969">
    <property type="component" value="Unassembled WGS sequence"/>
</dbReference>
<dbReference type="Proteomes" id="UP000278252">
    <property type="component" value="Unassembled WGS sequence"/>
</dbReference>
<gene>
    <name evidence="6" type="ORF">EFE41_10135</name>
    <name evidence="7" type="ORF">SAMN06264941_2161</name>
</gene>
<dbReference type="PANTHER" id="PTHR43080:SF2">
    <property type="entry name" value="CBS DOMAIN-CONTAINING PROTEIN"/>
    <property type="match status" value="1"/>
</dbReference>
<dbReference type="Pfam" id="PF00571">
    <property type="entry name" value="CBS"/>
    <property type="match status" value="4"/>
</dbReference>
<dbReference type="AlphaFoldDB" id="A0A1X7P4S3"/>
<feature type="domain" description="CBS" evidence="5">
    <location>
        <begin position="127"/>
        <end position="183"/>
    </location>
</feature>
<dbReference type="Gene3D" id="3.10.580.10">
    <property type="entry name" value="CBS-domain"/>
    <property type="match status" value="2"/>
</dbReference>
<evidence type="ECO:0000256" key="2">
    <source>
        <dbReference type="ARBA" id="ARBA00023122"/>
    </source>
</evidence>
<keyword evidence="3" id="KW-0486">Methionine biosynthesis</keyword>
<evidence type="ECO:0000256" key="3">
    <source>
        <dbReference type="ARBA" id="ARBA00023167"/>
    </source>
</evidence>
<dbReference type="InterPro" id="IPR000644">
    <property type="entry name" value="CBS_dom"/>
</dbReference>
<dbReference type="PROSITE" id="PS51371">
    <property type="entry name" value="CBS"/>
    <property type="match status" value="4"/>
</dbReference>
<evidence type="ECO:0000313" key="9">
    <source>
        <dbReference type="Proteomes" id="UP000278252"/>
    </source>
</evidence>
<evidence type="ECO:0000256" key="4">
    <source>
        <dbReference type="PROSITE-ProRule" id="PRU00703"/>
    </source>
</evidence>
<dbReference type="GO" id="GO:0009086">
    <property type="term" value="P:methionine biosynthetic process"/>
    <property type="evidence" value="ECO:0007669"/>
    <property type="project" value="UniProtKB-KW"/>
</dbReference>
<dbReference type="InterPro" id="IPR051257">
    <property type="entry name" value="Diverse_CBS-Domain"/>
</dbReference>
<organism evidence="7 8">
    <name type="scientific">Methanohalophilus portucalensis FDF-1</name>
    <dbReference type="NCBI Taxonomy" id="523843"/>
    <lineage>
        <taxon>Archaea</taxon>
        <taxon>Methanobacteriati</taxon>
        <taxon>Methanobacteriota</taxon>
        <taxon>Stenosarchaea group</taxon>
        <taxon>Methanomicrobia</taxon>
        <taxon>Methanosarcinales</taxon>
        <taxon>Methanosarcinaceae</taxon>
        <taxon>Methanohalophilus</taxon>
    </lineage>
</organism>
<feature type="domain" description="CBS" evidence="5">
    <location>
        <begin position="1"/>
        <end position="59"/>
    </location>
</feature>
<protein>
    <submittedName>
        <fullName evidence="7">CBS domain-containing protein</fullName>
    </submittedName>
</protein>
<reference evidence="6 9" key="3">
    <citation type="submission" date="2018-10" db="EMBL/GenBank/DDBJ databases">
        <title>Cultivation of a novel Methanohalophilus strain from Kebrit Deep of the Red Sea and a genomic comparison of members of the genus Methanohalophilus.</title>
        <authorList>
            <person name="Guan Y."/>
            <person name="Ngugi D.K."/>
            <person name="Stingl U."/>
        </authorList>
    </citation>
    <scope>NUCLEOTIDE SEQUENCE [LARGE SCALE GENOMIC DNA]</scope>
    <source>
        <strain evidence="6 9">DSM 7471</strain>
    </source>
</reference>
<dbReference type="SUPFAM" id="SSF54631">
    <property type="entry name" value="CBS-domain pair"/>
    <property type="match status" value="2"/>
</dbReference>
<sequence>MSGDAVYLHESDTVTHARQLMRDHFLRGIPVVKDKGKVSGMITDQDILKVASTKSNVTVAGFVNPVPQITPETDIYRAASLLLEAKLERCPVVKSTIEQNLAGIVSNTDLLGKMVKRDLSKSISEIVTSPVTTCTPTDNIGEIWSAMLENDYTGLPVVSKKNKLMGMVTRRDLIKSGFARIGVREKDGSIHNQPVEKVMSTPAYSIKQDTSVKECTEKILHYDIGRLTVAVEDKPVGIVDRSDLLRAYTE</sequence>
<reference evidence="7" key="2">
    <citation type="submission" date="2017-04" db="EMBL/GenBank/DDBJ databases">
        <authorList>
            <person name="Afonso C.L."/>
            <person name="Miller P.J."/>
            <person name="Scott M.A."/>
            <person name="Spackman E."/>
            <person name="Goraichik I."/>
            <person name="Dimitrov K.M."/>
            <person name="Suarez D.L."/>
            <person name="Swayne D.E."/>
        </authorList>
    </citation>
    <scope>NUCLEOTIDE SEQUENCE [LARGE SCALE GENOMIC DNA]</scope>
    <source>
        <strain evidence="7">FDF-1</strain>
    </source>
</reference>
<dbReference type="OrthoDB" id="8919at2157"/>
<evidence type="ECO:0000313" key="6">
    <source>
        <dbReference type="EMBL" id="RNI08524.1"/>
    </source>
</evidence>
<evidence type="ECO:0000313" key="8">
    <source>
        <dbReference type="Proteomes" id="UP000193969"/>
    </source>
</evidence>
<keyword evidence="8" id="KW-1185">Reference proteome</keyword>
<evidence type="ECO:0000256" key="1">
    <source>
        <dbReference type="ARBA" id="ARBA00022605"/>
    </source>
</evidence>
<accession>A0A1X7P4S3</accession>
<keyword evidence="2 4" id="KW-0129">CBS domain</keyword>
<dbReference type="InterPro" id="IPR046342">
    <property type="entry name" value="CBS_dom_sf"/>
</dbReference>
<feature type="domain" description="CBS" evidence="5">
    <location>
        <begin position="62"/>
        <end position="122"/>
    </location>
</feature>
<dbReference type="EMBL" id="RJJH01000016">
    <property type="protein sequence ID" value="RNI08524.1"/>
    <property type="molecule type" value="Genomic_DNA"/>
</dbReference>